<dbReference type="EMBL" id="JAFMOF010000003">
    <property type="protein sequence ID" value="MBO0655663.1"/>
    <property type="molecule type" value="Genomic_DNA"/>
</dbReference>
<dbReference type="Gene3D" id="2.40.10.10">
    <property type="entry name" value="Trypsin-like serine proteases"/>
    <property type="match status" value="2"/>
</dbReference>
<evidence type="ECO:0000313" key="5">
    <source>
        <dbReference type="EMBL" id="MBO0655663.1"/>
    </source>
</evidence>
<dbReference type="RefSeq" id="WP_207248115.1">
    <property type="nucleotide sequence ID" value="NZ_JAFMOF010000003.1"/>
</dbReference>
<evidence type="ECO:0000256" key="3">
    <source>
        <dbReference type="SAM" id="SignalP"/>
    </source>
</evidence>
<dbReference type="Proteomes" id="UP000664781">
    <property type="component" value="Unassembled WGS sequence"/>
</dbReference>
<dbReference type="InterPro" id="IPR018114">
    <property type="entry name" value="TRYPSIN_HIS"/>
</dbReference>
<dbReference type="SUPFAM" id="SSF50494">
    <property type="entry name" value="Trypsin-like serine proteases"/>
    <property type="match status" value="1"/>
</dbReference>
<dbReference type="Pfam" id="PF13517">
    <property type="entry name" value="FG-GAP_3"/>
    <property type="match status" value="1"/>
</dbReference>
<dbReference type="PROSITE" id="PS51257">
    <property type="entry name" value="PROKAR_LIPOPROTEIN"/>
    <property type="match status" value="1"/>
</dbReference>
<name>A0A939JQK0_9ACTN</name>
<dbReference type="InterPro" id="IPR009003">
    <property type="entry name" value="Peptidase_S1_PA"/>
</dbReference>
<dbReference type="InterPro" id="IPR013517">
    <property type="entry name" value="FG-GAP"/>
</dbReference>
<reference evidence="5" key="1">
    <citation type="submission" date="2021-03" db="EMBL/GenBank/DDBJ databases">
        <title>Streptomyces strains.</title>
        <authorList>
            <person name="Lund M.B."/>
            <person name="Toerring T."/>
        </authorList>
    </citation>
    <scope>NUCLEOTIDE SEQUENCE</scope>
    <source>
        <strain evidence="5">JCM 4242</strain>
    </source>
</reference>
<feature type="chain" id="PRO_5038649788" evidence="3">
    <location>
        <begin position="28"/>
        <end position="597"/>
    </location>
</feature>
<proteinExistence type="predicted"/>
<feature type="signal peptide" evidence="3">
    <location>
        <begin position="1"/>
        <end position="27"/>
    </location>
</feature>
<dbReference type="SUPFAM" id="SSF69318">
    <property type="entry name" value="Integrin alpha N-terminal domain"/>
    <property type="match status" value="1"/>
</dbReference>
<gene>
    <name evidence="5" type="ORF">J1792_23640</name>
</gene>
<dbReference type="PANTHER" id="PTHR15462">
    <property type="entry name" value="SERINE PROTEASE"/>
    <property type="match status" value="1"/>
</dbReference>
<dbReference type="InterPro" id="IPR001254">
    <property type="entry name" value="Trypsin_dom"/>
</dbReference>
<evidence type="ECO:0000256" key="1">
    <source>
        <dbReference type="ARBA" id="ARBA00022729"/>
    </source>
</evidence>
<dbReference type="GO" id="GO:0004252">
    <property type="term" value="F:serine-type endopeptidase activity"/>
    <property type="evidence" value="ECO:0007669"/>
    <property type="project" value="InterPro"/>
</dbReference>
<dbReference type="Pfam" id="PF00089">
    <property type="entry name" value="Trypsin"/>
    <property type="match status" value="1"/>
</dbReference>
<keyword evidence="1 3" id="KW-0732">Signal</keyword>
<dbReference type="InterPro" id="IPR028994">
    <property type="entry name" value="Integrin_alpha_N"/>
</dbReference>
<evidence type="ECO:0000313" key="6">
    <source>
        <dbReference type="Proteomes" id="UP000664781"/>
    </source>
</evidence>
<dbReference type="PROSITE" id="PS00134">
    <property type="entry name" value="TRYPSIN_HIS"/>
    <property type="match status" value="1"/>
</dbReference>
<sequence>MSPSRSGWTRTLAVALAMAACGGTATATVAVAAPQSTGDTRAAETYWTAERMAGAKPLEAGHTTQPAKPRSGITGSPGLAAPSGTPKGSYGDGIPAVGTFFSSSGPTGATYCTASVVRSAGRNLVLTAGHCAKSLAGGGQRIFVPQYRKGLDAAHQPYGVFPVDKVFTDPRYTRNSKGADSDLDFGFARLSPNAQGAQVEDRTGGLRLTDTPRWTSTVNVIGYPGAYNPDQRAIGCTVPSSRLPGFRQMQMKCGGYYGGVSGGPWITNYDAKTRTGDIIGNIGGYNGGGDTANDDWLSYSPVYDGEIRALYDDAVADRTPQRSGAYTAPSDKGRLSGAASTWTHANHLASGDFTGDGHDDMLTIWSDGEVTLYTGDGAGGFGAEKQLSKATYWQRAKAVTAGDFSGSALPDLMVRWDTGKLSYYEDVKPSGFGKEYTLASAGSAWKDAAQITAGRFNSTSKANDLVVRWADGKVTLHSSVTSSGLGTERTLAASGSFWKNAGALTSLRPAGQDTSNVVVRWADGSLGSFALTSGGGLSGTRLQGPNASWTPTVMVAGDFDGGDRPDDLVVRWSNGETSLYGGTRSDALGTWTALVQP</sequence>
<feature type="region of interest" description="Disordered" evidence="2">
    <location>
        <begin position="57"/>
        <end position="87"/>
    </location>
</feature>
<evidence type="ECO:0000259" key="4">
    <source>
        <dbReference type="Pfam" id="PF00089"/>
    </source>
</evidence>
<dbReference type="AlphaFoldDB" id="A0A939JQK0"/>
<dbReference type="InterPro" id="IPR050966">
    <property type="entry name" value="Glutamyl_endopeptidase"/>
</dbReference>
<accession>A0A939JQK0</accession>
<organism evidence="5 6">
    <name type="scientific">Streptomyces triculaminicus</name>
    <dbReference type="NCBI Taxonomy" id="2816232"/>
    <lineage>
        <taxon>Bacteria</taxon>
        <taxon>Bacillati</taxon>
        <taxon>Actinomycetota</taxon>
        <taxon>Actinomycetes</taxon>
        <taxon>Kitasatosporales</taxon>
        <taxon>Streptomycetaceae</taxon>
        <taxon>Streptomyces</taxon>
    </lineage>
</organism>
<keyword evidence="6" id="KW-1185">Reference proteome</keyword>
<dbReference type="GO" id="GO:0006508">
    <property type="term" value="P:proteolysis"/>
    <property type="evidence" value="ECO:0007669"/>
    <property type="project" value="InterPro"/>
</dbReference>
<dbReference type="PANTHER" id="PTHR15462:SF8">
    <property type="entry name" value="SERINE PROTEASE"/>
    <property type="match status" value="1"/>
</dbReference>
<evidence type="ECO:0000256" key="2">
    <source>
        <dbReference type="SAM" id="MobiDB-lite"/>
    </source>
</evidence>
<dbReference type="InterPro" id="IPR043504">
    <property type="entry name" value="Peptidase_S1_PA_chymotrypsin"/>
</dbReference>
<protein>
    <submittedName>
        <fullName evidence="5">VCBS repeat-containing protein</fullName>
    </submittedName>
</protein>
<feature type="domain" description="Peptidase S1" evidence="4">
    <location>
        <begin position="101"/>
        <end position="268"/>
    </location>
</feature>
<comment type="caution">
    <text evidence="5">The sequence shown here is derived from an EMBL/GenBank/DDBJ whole genome shotgun (WGS) entry which is preliminary data.</text>
</comment>